<feature type="compositionally biased region" description="Polar residues" evidence="1">
    <location>
        <begin position="271"/>
        <end position="282"/>
    </location>
</feature>
<reference evidence="4 5" key="1">
    <citation type="submission" date="2021-12" db="EMBL/GenBank/DDBJ databases">
        <title>High titer production of polyol ester of fatty acids by Rhodotorula paludigena BS15 towards product separation-free biomass refinery.</title>
        <authorList>
            <person name="Mano J."/>
            <person name="Ono H."/>
            <person name="Tanaka T."/>
            <person name="Naito K."/>
            <person name="Sushida H."/>
            <person name="Ike M."/>
            <person name="Tokuyasu K."/>
            <person name="Kitaoka M."/>
        </authorList>
    </citation>
    <scope>NUCLEOTIDE SEQUENCE [LARGE SCALE GENOMIC DNA]</scope>
    <source>
        <strain evidence="4 5">BS15</strain>
    </source>
</reference>
<keyword evidence="2" id="KW-0812">Transmembrane</keyword>
<name>A0AAV5GEJ5_9BASI</name>
<keyword evidence="5" id="KW-1185">Reference proteome</keyword>
<keyword evidence="3" id="KW-0732">Signal</keyword>
<gene>
    <name evidence="4" type="ORF">Rhopal_003964-T1</name>
</gene>
<feature type="signal peptide" evidence="3">
    <location>
        <begin position="1"/>
        <end position="17"/>
    </location>
</feature>
<proteinExistence type="predicted"/>
<keyword evidence="2" id="KW-1133">Transmembrane helix</keyword>
<accession>A0AAV5GEJ5</accession>
<feature type="compositionally biased region" description="Polar residues" evidence="1">
    <location>
        <begin position="211"/>
        <end position="220"/>
    </location>
</feature>
<evidence type="ECO:0000256" key="3">
    <source>
        <dbReference type="SAM" id="SignalP"/>
    </source>
</evidence>
<dbReference type="Proteomes" id="UP001342314">
    <property type="component" value="Unassembled WGS sequence"/>
</dbReference>
<evidence type="ECO:0000313" key="5">
    <source>
        <dbReference type="Proteomes" id="UP001342314"/>
    </source>
</evidence>
<keyword evidence="2" id="KW-0472">Membrane</keyword>
<organism evidence="4 5">
    <name type="scientific">Rhodotorula paludigena</name>
    <dbReference type="NCBI Taxonomy" id="86838"/>
    <lineage>
        <taxon>Eukaryota</taxon>
        <taxon>Fungi</taxon>
        <taxon>Dikarya</taxon>
        <taxon>Basidiomycota</taxon>
        <taxon>Pucciniomycotina</taxon>
        <taxon>Microbotryomycetes</taxon>
        <taxon>Sporidiobolales</taxon>
        <taxon>Sporidiobolaceae</taxon>
        <taxon>Rhodotorula</taxon>
    </lineage>
</organism>
<protein>
    <submittedName>
        <fullName evidence="4">Uncharacterized protein</fullName>
    </submittedName>
</protein>
<evidence type="ECO:0000256" key="1">
    <source>
        <dbReference type="SAM" id="MobiDB-lite"/>
    </source>
</evidence>
<evidence type="ECO:0000313" key="4">
    <source>
        <dbReference type="EMBL" id="GJN90950.1"/>
    </source>
</evidence>
<dbReference type="AlphaFoldDB" id="A0AAV5GEJ5"/>
<feature type="transmembrane region" description="Helical" evidence="2">
    <location>
        <begin position="147"/>
        <end position="169"/>
    </location>
</feature>
<evidence type="ECO:0000256" key="2">
    <source>
        <dbReference type="SAM" id="Phobius"/>
    </source>
</evidence>
<dbReference type="EMBL" id="BQKY01000007">
    <property type="protein sequence ID" value="GJN90950.1"/>
    <property type="molecule type" value="Genomic_DNA"/>
</dbReference>
<comment type="caution">
    <text evidence="4">The sequence shown here is derived from an EMBL/GenBank/DDBJ whole genome shotgun (WGS) entry which is preliminary data.</text>
</comment>
<sequence length="282" mass="29080">MRISSLLLLSAVPAALAQVTADLSASTSTDSDTTITLTRTRTATLTGSVVSESSMLASATSTSLGPRPTANITNGAEQQLRLWGPEGGLVHFTGPAVPKSCGVFVTNSSTYLQQIPLGGDYSTMTSGTFTWLIDVPAGLSLEVQMSIAGGVVGGLGGLALLILVIYLYFRYRARALAPPPPDGEKPYDPQYAEMGGPTYAQMVALNYAGSASEQQAQGGPQQFAKPSGFAAEAMPATPPRSPNHGGTPSEFGATSPRTQGTEGLDDPATFLSRSTMSNGARA</sequence>
<feature type="region of interest" description="Disordered" evidence="1">
    <location>
        <begin position="211"/>
        <end position="282"/>
    </location>
</feature>
<feature type="chain" id="PRO_5043327307" evidence="3">
    <location>
        <begin position="18"/>
        <end position="282"/>
    </location>
</feature>